<evidence type="ECO:0000313" key="2">
    <source>
        <dbReference type="Proteomes" id="UP000591948"/>
    </source>
</evidence>
<dbReference type="Gene3D" id="3.20.19.10">
    <property type="entry name" value="Aconitase, domain 4"/>
    <property type="match status" value="1"/>
</dbReference>
<dbReference type="EMBL" id="BLRY01000205">
    <property type="protein sequence ID" value="GFP28398.1"/>
    <property type="molecule type" value="Genomic_DNA"/>
</dbReference>
<reference evidence="1 2" key="1">
    <citation type="journal article" date="2020" name="Front. Microbiol.">
        <title>Single-cell genomics of novel Actinobacteria with the Wood-Ljungdahl pathway discovered in a serpentinizing system.</title>
        <authorList>
            <person name="Merino N."/>
            <person name="Kawai M."/>
            <person name="Boyd E.S."/>
            <person name="Colman D.R."/>
            <person name="McGlynn S.E."/>
            <person name="Nealson K.H."/>
            <person name="Kurokawa K."/>
            <person name="Hongoh Y."/>
        </authorList>
    </citation>
    <scope>NUCLEOTIDE SEQUENCE [LARGE SCALE GENOMIC DNA]</scope>
    <source>
        <strain evidence="1 2">S33</strain>
    </source>
</reference>
<comment type="caution">
    <text evidence="1">The sequence shown here is derived from an EMBL/GenBank/DDBJ whole genome shotgun (WGS) entry which is preliminary data.</text>
</comment>
<dbReference type="AlphaFoldDB" id="A0A6V8P7Q8"/>
<evidence type="ECO:0000313" key="1">
    <source>
        <dbReference type="EMBL" id="GFP28398.1"/>
    </source>
</evidence>
<accession>A0A6V8P7Q8</accession>
<dbReference type="SUPFAM" id="SSF52016">
    <property type="entry name" value="LeuD/IlvD-like"/>
    <property type="match status" value="1"/>
</dbReference>
<proteinExistence type="predicted"/>
<sequence>MQGYVWKFGNDIDTDAIIPARYLTTSDPDELAKHLMEDADESFATKYLNRYNSLFSKIFRKTEVITDHIYDLLCDRNDRYHTNIESQTNNLLEI</sequence>
<organism evidence="1 2">
    <name type="scientific">Candidatus Hakubella thermalkaliphila</name>
    <dbReference type="NCBI Taxonomy" id="2754717"/>
    <lineage>
        <taxon>Bacteria</taxon>
        <taxon>Bacillati</taxon>
        <taxon>Actinomycetota</taxon>
        <taxon>Actinomycetota incertae sedis</taxon>
        <taxon>Candidatus Hakubellales</taxon>
        <taxon>Candidatus Hakubellaceae</taxon>
        <taxon>Candidatus Hakubella</taxon>
    </lineage>
</organism>
<keyword evidence="2" id="KW-1185">Reference proteome</keyword>
<protein>
    <submittedName>
        <fullName evidence="1">3-isopropylmalate/(R)-2-methylmalate dehydratase small subunit</fullName>
    </submittedName>
</protein>
<dbReference type="Proteomes" id="UP000591948">
    <property type="component" value="Unassembled WGS sequence"/>
</dbReference>
<name>A0A6V8P7Q8_9ACTN</name>
<gene>
    <name evidence="1" type="ORF">HKBW3S33_01813</name>
</gene>
<dbReference type="InterPro" id="IPR015928">
    <property type="entry name" value="Aconitase/3IPM_dehydase_swvl"/>
</dbReference>